<sequence>TCFILQAFTLPDGYVLKRVAAQLGELIRMKR</sequence>
<proteinExistence type="predicted"/>
<dbReference type="EMBL" id="UINC01017049">
    <property type="protein sequence ID" value="SVA70493.1"/>
    <property type="molecule type" value="Genomic_DNA"/>
</dbReference>
<accession>A0A381Y1Y2</accession>
<gene>
    <name evidence="1" type="ORF">METZ01_LOCUS123347</name>
</gene>
<reference evidence="1" key="1">
    <citation type="submission" date="2018-05" db="EMBL/GenBank/DDBJ databases">
        <authorList>
            <person name="Lanie J.A."/>
            <person name="Ng W.-L."/>
            <person name="Kazmierczak K.M."/>
            <person name="Andrzejewski T.M."/>
            <person name="Davidsen T.M."/>
            <person name="Wayne K.J."/>
            <person name="Tettelin H."/>
            <person name="Glass J.I."/>
            <person name="Rusch D."/>
            <person name="Podicherti R."/>
            <person name="Tsui H.-C.T."/>
            <person name="Winkler M.E."/>
        </authorList>
    </citation>
    <scope>NUCLEOTIDE SEQUENCE</scope>
</reference>
<evidence type="ECO:0000313" key="1">
    <source>
        <dbReference type="EMBL" id="SVA70493.1"/>
    </source>
</evidence>
<name>A0A381Y1Y2_9ZZZZ</name>
<feature type="non-terminal residue" evidence="1">
    <location>
        <position position="1"/>
    </location>
</feature>
<protein>
    <submittedName>
        <fullName evidence="1">Uncharacterized protein</fullName>
    </submittedName>
</protein>
<dbReference type="AlphaFoldDB" id="A0A381Y1Y2"/>
<organism evidence="1">
    <name type="scientific">marine metagenome</name>
    <dbReference type="NCBI Taxonomy" id="408172"/>
    <lineage>
        <taxon>unclassified sequences</taxon>
        <taxon>metagenomes</taxon>
        <taxon>ecological metagenomes</taxon>
    </lineage>
</organism>